<keyword evidence="4" id="KW-1185">Reference proteome</keyword>
<evidence type="ECO:0000256" key="2">
    <source>
        <dbReference type="SAM" id="SignalP"/>
    </source>
</evidence>
<dbReference type="Proteomes" id="UP001243989">
    <property type="component" value="Unassembled WGS sequence"/>
</dbReference>
<dbReference type="RefSeq" id="XP_060438896.1">
    <property type="nucleotide sequence ID" value="XM_060585659.1"/>
</dbReference>
<name>A0AAI9ZEC4_9PEZI</name>
<dbReference type="GeneID" id="85470521"/>
<keyword evidence="1" id="KW-0472">Membrane</keyword>
<dbReference type="AlphaFoldDB" id="A0AAI9ZEC4"/>
<protein>
    <submittedName>
        <fullName evidence="3">Uncharacterized protein</fullName>
    </submittedName>
</protein>
<gene>
    <name evidence="3" type="ORF">BDP81DRAFT_333280</name>
</gene>
<keyword evidence="2" id="KW-0732">Signal</keyword>
<comment type="caution">
    <text evidence="3">The sequence shown here is derived from an EMBL/GenBank/DDBJ whole genome shotgun (WGS) entry which is preliminary data.</text>
</comment>
<evidence type="ECO:0000256" key="1">
    <source>
        <dbReference type="SAM" id="Phobius"/>
    </source>
</evidence>
<feature type="signal peptide" evidence="2">
    <location>
        <begin position="1"/>
        <end position="20"/>
    </location>
</feature>
<evidence type="ECO:0000313" key="3">
    <source>
        <dbReference type="EMBL" id="KAK1622901.1"/>
    </source>
</evidence>
<reference evidence="3" key="1">
    <citation type="submission" date="2021-06" db="EMBL/GenBank/DDBJ databases">
        <title>Comparative genomics, transcriptomics and evolutionary studies reveal genomic signatures of adaptation to plant cell wall in hemibiotrophic fungi.</title>
        <authorList>
            <consortium name="DOE Joint Genome Institute"/>
            <person name="Baroncelli R."/>
            <person name="Diaz J.F."/>
            <person name="Benocci T."/>
            <person name="Peng M."/>
            <person name="Battaglia E."/>
            <person name="Haridas S."/>
            <person name="Andreopoulos W."/>
            <person name="Labutti K."/>
            <person name="Pangilinan J."/>
            <person name="Floch G.L."/>
            <person name="Makela M.R."/>
            <person name="Henrissat B."/>
            <person name="Grigoriev I.V."/>
            <person name="Crouch J.A."/>
            <person name="De Vries R.P."/>
            <person name="Sukno S.A."/>
            <person name="Thon M.R."/>
        </authorList>
    </citation>
    <scope>NUCLEOTIDE SEQUENCE</scope>
    <source>
        <strain evidence="3">CBS 102054</strain>
    </source>
</reference>
<dbReference type="EMBL" id="JAHMHQ010000032">
    <property type="protein sequence ID" value="KAK1622901.1"/>
    <property type="molecule type" value="Genomic_DNA"/>
</dbReference>
<feature type="transmembrane region" description="Helical" evidence="1">
    <location>
        <begin position="105"/>
        <end position="130"/>
    </location>
</feature>
<keyword evidence="1" id="KW-1133">Transmembrane helix</keyword>
<sequence>MALPNALLALLATIIATADTLNVTVPSEIEAGVETEIEIGFDYWKQPFVYETLPGPETTLYGTPTAPTEYSWYSLLTAKPTSTRQASAGKRRAKPPVAVPKKTSYAGLMVTTVLTCLVAFGIGSVLGWIWPDGLRHDG</sequence>
<evidence type="ECO:0000313" key="4">
    <source>
        <dbReference type="Proteomes" id="UP001243989"/>
    </source>
</evidence>
<proteinExistence type="predicted"/>
<organism evidence="3 4">
    <name type="scientific">Colletotrichum phormii</name>
    <dbReference type="NCBI Taxonomy" id="359342"/>
    <lineage>
        <taxon>Eukaryota</taxon>
        <taxon>Fungi</taxon>
        <taxon>Dikarya</taxon>
        <taxon>Ascomycota</taxon>
        <taxon>Pezizomycotina</taxon>
        <taxon>Sordariomycetes</taxon>
        <taxon>Hypocreomycetidae</taxon>
        <taxon>Glomerellales</taxon>
        <taxon>Glomerellaceae</taxon>
        <taxon>Colletotrichum</taxon>
        <taxon>Colletotrichum acutatum species complex</taxon>
    </lineage>
</organism>
<accession>A0AAI9ZEC4</accession>
<feature type="chain" id="PRO_5042464073" evidence="2">
    <location>
        <begin position="21"/>
        <end position="138"/>
    </location>
</feature>
<keyword evidence="1" id="KW-0812">Transmembrane</keyword>